<dbReference type="Pfam" id="PF13384">
    <property type="entry name" value="HTH_23"/>
    <property type="match status" value="1"/>
</dbReference>
<keyword evidence="2" id="KW-1185">Reference proteome</keyword>
<comment type="caution">
    <text evidence="1">The sequence shown here is derived from an EMBL/GenBank/DDBJ whole genome shotgun (WGS) entry which is preliminary data.</text>
</comment>
<sequence>MKSTPKQTVKEAIWLMEEGLSTRETAQRLKISKTTAAKIRKDNKENMKVHKGGRPRKLGADTVEYLKTDMKRGLIRSGVEAQKEANKLVGQPVSVTTVRRRLREAGLIAKRIVKRP</sequence>
<reference evidence="1" key="1">
    <citation type="journal article" date="2020" name="Fungal Divers.">
        <title>Resolving the Mortierellaceae phylogeny through synthesis of multi-gene phylogenetics and phylogenomics.</title>
        <authorList>
            <person name="Vandepol N."/>
            <person name="Liber J."/>
            <person name="Desiro A."/>
            <person name="Na H."/>
            <person name="Kennedy M."/>
            <person name="Barry K."/>
            <person name="Grigoriev I.V."/>
            <person name="Miller A.N."/>
            <person name="O'Donnell K."/>
            <person name="Stajich J.E."/>
            <person name="Bonito G."/>
        </authorList>
    </citation>
    <scope>NUCLEOTIDE SEQUENCE</scope>
    <source>
        <strain evidence="1">NRRL 2769</strain>
    </source>
</reference>
<dbReference type="SUPFAM" id="SSF46689">
    <property type="entry name" value="Homeodomain-like"/>
    <property type="match status" value="1"/>
</dbReference>
<proteinExistence type="predicted"/>
<protein>
    <submittedName>
        <fullName evidence="1">Uncharacterized protein</fullName>
    </submittedName>
</protein>
<dbReference type="InterPro" id="IPR009057">
    <property type="entry name" value="Homeodomain-like_sf"/>
</dbReference>
<dbReference type="AlphaFoldDB" id="A0A9P6MEF7"/>
<accession>A0A9P6MEF7</accession>
<evidence type="ECO:0000313" key="1">
    <source>
        <dbReference type="EMBL" id="KAF9995034.1"/>
    </source>
</evidence>
<name>A0A9P6MEF7_9FUNG</name>
<dbReference type="Proteomes" id="UP000703661">
    <property type="component" value="Unassembled WGS sequence"/>
</dbReference>
<organism evidence="1 2">
    <name type="scientific">Entomortierella chlamydospora</name>
    <dbReference type="NCBI Taxonomy" id="101097"/>
    <lineage>
        <taxon>Eukaryota</taxon>
        <taxon>Fungi</taxon>
        <taxon>Fungi incertae sedis</taxon>
        <taxon>Mucoromycota</taxon>
        <taxon>Mortierellomycotina</taxon>
        <taxon>Mortierellomycetes</taxon>
        <taxon>Mortierellales</taxon>
        <taxon>Mortierellaceae</taxon>
        <taxon>Entomortierella</taxon>
    </lineage>
</organism>
<dbReference type="EMBL" id="JAAAID010003936">
    <property type="protein sequence ID" value="KAF9995034.1"/>
    <property type="molecule type" value="Genomic_DNA"/>
</dbReference>
<evidence type="ECO:0000313" key="2">
    <source>
        <dbReference type="Proteomes" id="UP000703661"/>
    </source>
</evidence>
<feature type="non-terminal residue" evidence="1">
    <location>
        <position position="116"/>
    </location>
</feature>
<gene>
    <name evidence="1" type="ORF">BGZ80_007622</name>
</gene>